<sequence length="339" mass="36533">MNASRKIEDESASGGEGVPARRLDALRFVGSGLVRPECVLATASGDLYTADWRGGVAHTRPDGSQTLYAGAAPDGLALKPNGVALLRDGSFLVTHLGAEDGGVFRVQRNGQVEPWLQRVEGLDLPPTNFVVEDRQGRFWITVSTRLIPRALGYRRSCDDGFIVRVDARGATIVADGLGYTNEVAIDPSGNWLYVNETFGRRLSRYALRADGSLGPKQIVTEFGPGTFPDGLALDVEGHAWVVSIVSNRLIRVAPDGTTKVWLEDADAQHLAQVEAAFEAGTMGRPELDGIRSRCLRNISSIAFCGPDRRRAVLGCLLGDRLATLDMPAQGVAPVHWNFA</sequence>
<dbReference type="Gene3D" id="2.120.10.30">
    <property type="entry name" value="TolB, C-terminal domain"/>
    <property type="match status" value="1"/>
</dbReference>
<evidence type="ECO:0000259" key="1">
    <source>
        <dbReference type="Pfam" id="PF08450"/>
    </source>
</evidence>
<dbReference type="AlphaFoldDB" id="A0A934TPK4"/>
<gene>
    <name evidence="2" type="ORF">JJB11_01870</name>
</gene>
<comment type="caution">
    <text evidence="2">The sequence shown here is derived from an EMBL/GenBank/DDBJ whole genome shotgun (WGS) entry which is preliminary data.</text>
</comment>
<dbReference type="InterPro" id="IPR013658">
    <property type="entry name" value="SGL"/>
</dbReference>
<dbReference type="SUPFAM" id="SSF63829">
    <property type="entry name" value="Calcium-dependent phosphotriesterase"/>
    <property type="match status" value="1"/>
</dbReference>
<organism evidence="2 3">
    <name type="scientific">Ramlibacter ginsenosidimutans</name>
    <dbReference type="NCBI Taxonomy" id="502333"/>
    <lineage>
        <taxon>Bacteria</taxon>
        <taxon>Pseudomonadati</taxon>
        <taxon>Pseudomonadota</taxon>
        <taxon>Betaproteobacteria</taxon>
        <taxon>Burkholderiales</taxon>
        <taxon>Comamonadaceae</taxon>
        <taxon>Ramlibacter</taxon>
    </lineage>
</organism>
<dbReference type="PANTHER" id="PTHR47572:SF5">
    <property type="entry name" value="BLR2277 PROTEIN"/>
    <property type="match status" value="1"/>
</dbReference>
<reference evidence="2" key="1">
    <citation type="journal article" date="2012" name="J. Microbiol. Biotechnol.">
        <title>Ramlibacter ginsenosidimutans sp. nov., with ginsenoside-converting activity.</title>
        <authorList>
            <person name="Wang L."/>
            <person name="An D.S."/>
            <person name="Kim S.G."/>
            <person name="Jin F.X."/>
            <person name="Kim S.C."/>
            <person name="Lee S.T."/>
            <person name="Im W.T."/>
        </authorList>
    </citation>
    <scope>NUCLEOTIDE SEQUENCE</scope>
    <source>
        <strain evidence="2">KACC 17527</strain>
    </source>
</reference>
<dbReference type="EMBL" id="JAEPWM010000001">
    <property type="protein sequence ID" value="MBK6004825.1"/>
    <property type="molecule type" value="Genomic_DNA"/>
</dbReference>
<dbReference type="Proteomes" id="UP000630528">
    <property type="component" value="Unassembled WGS sequence"/>
</dbReference>
<protein>
    <submittedName>
        <fullName evidence="2">SMP-30/gluconolactonase/LRE family protein</fullName>
    </submittedName>
</protein>
<keyword evidence="3" id="KW-1185">Reference proteome</keyword>
<evidence type="ECO:0000313" key="3">
    <source>
        <dbReference type="Proteomes" id="UP000630528"/>
    </source>
</evidence>
<dbReference type="RefSeq" id="WP_201166203.1">
    <property type="nucleotide sequence ID" value="NZ_JAEPWM010000001.1"/>
</dbReference>
<proteinExistence type="predicted"/>
<dbReference type="InterPro" id="IPR011042">
    <property type="entry name" value="6-blade_b-propeller_TolB-like"/>
</dbReference>
<reference evidence="2" key="2">
    <citation type="submission" date="2021-01" db="EMBL/GenBank/DDBJ databases">
        <authorList>
            <person name="Kang M."/>
        </authorList>
    </citation>
    <scope>NUCLEOTIDE SEQUENCE</scope>
    <source>
        <strain evidence="2">KACC 17527</strain>
    </source>
</reference>
<accession>A0A934TPK4</accession>
<evidence type="ECO:0000313" key="2">
    <source>
        <dbReference type="EMBL" id="MBK6004825.1"/>
    </source>
</evidence>
<dbReference type="InterPro" id="IPR051262">
    <property type="entry name" value="SMP-30/CGR1_Lactonase"/>
</dbReference>
<dbReference type="Pfam" id="PF08450">
    <property type="entry name" value="SGL"/>
    <property type="match status" value="1"/>
</dbReference>
<name>A0A934TPK4_9BURK</name>
<feature type="domain" description="SMP-30/Gluconolactonase/LRE-like region" evidence="1">
    <location>
        <begin position="37"/>
        <end position="257"/>
    </location>
</feature>
<dbReference type="PANTHER" id="PTHR47572">
    <property type="entry name" value="LIPOPROTEIN-RELATED"/>
    <property type="match status" value="1"/>
</dbReference>